<dbReference type="AlphaFoldDB" id="A0A3P6RGH1"/>
<proteinExistence type="predicted"/>
<dbReference type="EMBL" id="UYRV01016714">
    <property type="protein sequence ID" value="VDK62392.1"/>
    <property type="molecule type" value="Genomic_DNA"/>
</dbReference>
<sequence>MASWSLLTAFFLNVKRIPPNWAVPAEVDENLKSCTPFENGRYVVDKSTPEQASRSAAVNLNQAKVFQTVQQHRILTRAAADLGVVQAECDQAGRNK</sequence>
<dbReference type="Proteomes" id="UP000271889">
    <property type="component" value="Unassembled WGS sequence"/>
</dbReference>
<keyword evidence="3" id="KW-1185">Reference proteome</keyword>
<name>A0A3P6RGH1_CYLGO</name>
<evidence type="ECO:0000256" key="1">
    <source>
        <dbReference type="SAM" id="SignalP"/>
    </source>
</evidence>
<keyword evidence="1" id="KW-0732">Signal</keyword>
<reference evidence="2 3" key="1">
    <citation type="submission" date="2018-11" db="EMBL/GenBank/DDBJ databases">
        <authorList>
            <consortium name="Pathogen Informatics"/>
        </authorList>
    </citation>
    <scope>NUCLEOTIDE SEQUENCE [LARGE SCALE GENOMIC DNA]</scope>
</reference>
<protein>
    <submittedName>
        <fullName evidence="2">Uncharacterized protein</fullName>
    </submittedName>
</protein>
<evidence type="ECO:0000313" key="2">
    <source>
        <dbReference type="EMBL" id="VDK62392.1"/>
    </source>
</evidence>
<gene>
    <name evidence="2" type="ORF">CGOC_LOCUS5486</name>
</gene>
<accession>A0A3P6RGH1</accession>
<evidence type="ECO:0000313" key="3">
    <source>
        <dbReference type="Proteomes" id="UP000271889"/>
    </source>
</evidence>
<feature type="signal peptide" evidence="1">
    <location>
        <begin position="1"/>
        <end position="22"/>
    </location>
</feature>
<organism evidence="2 3">
    <name type="scientific">Cylicostephanus goldi</name>
    <name type="common">Nematode worm</name>
    <dbReference type="NCBI Taxonomy" id="71465"/>
    <lineage>
        <taxon>Eukaryota</taxon>
        <taxon>Metazoa</taxon>
        <taxon>Ecdysozoa</taxon>
        <taxon>Nematoda</taxon>
        <taxon>Chromadorea</taxon>
        <taxon>Rhabditida</taxon>
        <taxon>Rhabditina</taxon>
        <taxon>Rhabditomorpha</taxon>
        <taxon>Strongyloidea</taxon>
        <taxon>Strongylidae</taxon>
        <taxon>Cylicostephanus</taxon>
    </lineage>
</organism>
<feature type="chain" id="PRO_5018034719" evidence="1">
    <location>
        <begin position="23"/>
        <end position="96"/>
    </location>
</feature>